<keyword evidence="5" id="KW-1003">Cell membrane</keyword>
<evidence type="ECO:0000259" key="17">
    <source>
        <dbReference type="Pfam" id="PF02706"/>
    </source>
</evidence>
<dbReference type="Proteomes" id="UP000245449">
    <property type="component" value="Unassembled WGS sequence"/>
</dbReference>
<dbReference type="Gene3D" id="3.40.50.300">
    <property type="entry name" value="P-loop containing nucleotide triphosphate hydrolases"/>
    <property type="match status" value="1"/>
</dbReference>
<dbReference type="Pfam" id="PF13614">
    <property type="entry name" value="AAA_31"/>
    <property type="match status" value="1"/>
</dbReference>
<evidence type="ECO:0000256" key="3">
    <source>
        <dbReference type="ARBA" id="ARBA00008883"/>
    </source>
</evidence>
<keyword evidence="12 16" id="KW-1133">Transmembrane helix</keyword>
<dbReference type="Pfam" id="PF02706">
    <property type="entry name" value="Wzz"/>
    <property type="match status" value="1"/>
</dbReference>
<evidence type="ECO:0000256" key="9">
    <source>
        <dbReference type="ARBA" id="ARBA00022741"/>
    </source>
</evidence>
<feature type="transmembrane region" description="Helical" evidence="16">
    <location>
        <begin position="506"/>
        <end position="529"/>
    </location>
</feature>
<dbReference type="Pfam" id="PF13807">
    <property type="entry name" value="GNVR"/>
    <property type="match status" value="1"/>
</dbReference>
<dbReference type="EC" id="2.7.10.2" evidence="4"/>
<evidence type="ECO:0000259" key="19">
    <source>
        <dbReference type="Pfam" id="PF13807"/>
    </source>
</evidence>
<dbReference type="InterPro" id="IPR025669">
    <property type="entry name" value="AAA_dom"/>
</dbReference>
<organism evidence="20 21">
    <name type="scientific">Flavobacterium psychrotolerans</name>
    <dbReference type="NCBI Taxonomy" id="2169410"/>
    <lineage>
        <taxon>Bacteria</taxon>
        <taxon>Pseudomonadati</taxon>
        <taxon>Bacteroidota</taxon>
        <taxon>Flavobacteriia</taxon>
        <taxon>Flavobacteriales</taxon>
        <taxon>Flavobacteriaceae</taxon>
        <taxon>Flavobacterium</taxon>
    </lineage>
</organism>
<keyword evidence="14" id="KW-0829">Tyrosine-protein kinase</keyword>
<evidence type="ECO:0000256" key="16">
    <source>
        <dbReference type="SAM" id="Phobius"/>
    </source>
</evidence>
<proteinExistence type="inferred from homology"/>
<evidence type="ECO:0000256" key="8">
    <source>
        <dbReference type="ARBA" id="ARBA00022692"/>
    </source>
</evidence>
<feature type="domain" description="Polysaccharide chain length determinant N-terminal" evidence="17">
    <location>
        <begin position="19"/>
        <end position="110"/>
    </location>
</feature>
<dbReference type="RefSeq" id="WP_116725027.1">
    <property type="nucleotide sequence ID" value="NZ_QCZI01000010.1"/>
</dbReference>
<name>A0A2U1JI74_9FLAO</name>
<dbReference type="EMBL" id="QCZI01000010">
    <property type="protein sequence ID" value="PWA04880.1"/>
    <property type="molecule type" value="Genomic_DNA"/>
</dbReference>
<evidence type="ECO:0000259" key="18">
    <source>
        <dbReference type="Pfam" id="PF13614"/>
    </source>
</evidence>
<evidence type="ECO:0000313" key="20">
    <source>
        <dbReference type="EMBL" id="PWA04880.1"/>
    </source>
</evidence>
<feature type="domain" description="Tyrosine-protein kinase G-rich" evidence="19">
    <location>
        <begin position="456"/>
        <end position="523"/>
    </location>
</feature>
<evidence type="ECO:0000256" key="14">
    <source>
        <dbReference type="ARBA" id="ARBA00023137"/>
    </source>
</evidence>
<evidence type="ECO:0000256" key="13">
    <source>
        <dbReference type="ARBA" id="ARBA00023136"/>
    </source>
</evidence>
<dbReference type="PANTHER" id="PTHR32309">
    <property type="entry name" value="TYROSINE-PROTEIN KINASE"/>
    <property type="match status" value="1"/>
</dbReference>
<dbReference type="OrthoDB" id="9794577at2"/>
<dbReference type="PANTHER" id="PTHR32309:SF13">
    <property type="entry name" value="FERRIC ENTEROBACTIN TRANSPORT PROTEIN FEPE"/>
    <property type="match status" value="1"/>
</dbReference>
<comment type="subcellular location">
    <subcellularLocation>
        <location evidence="1">Cell inner membrane</location>
        <topology evidence="1">Multi-pass membrane protein</topology>
    </subcellularLocation>
</comment>
<dbReference type="InterPro" id="IPR003856">
    <property type="entry name" value="LPS_length_determ_N"/>
</dbReference>
<keyword evidence="6" id="KW-0997">Cell inner membrane</keyword>
<protein>
    <recommendedName>
        <fullName evidence="4">non-specific protein-tyrosine kinase</fullName>
        <ecNumber evidence="4">2.7.10.2</ecNumber>
    </recommendedName>
</protein>
<evidence type="ECO:0000256" key="1">
    <source>
        <dbReference type="ARBA" id="ARBA00004429"/>
    </source>
</evidence>
<evidence type="ECO:0000256" key="6">
    <source>
        <dbReference type="ARBA" id="ARBA00022519"/>
    </source>
</evidence>
<comment type="caution">
    <text evidence="20">The sequence shown here is derived from an EMBL/GenBank/DDBJ whole genome shotgun (WGS) entry which is preliminary data.</text>
</comment>
<dbReference type="GO" id="GO:0004715">
    <property type="term" value="F:non-membrane spanning protein tyrosine kinase activity"/>
    <property type="evidence" value="ECO:0007669"/>
    <property type="project" value="UniProtKB-EC"/>
</dbReference>
<keyword evidence="9" id="KW-0547">Nucleotide-binding</keyword>
<evidence type="ECO:0000256" key="2">
    <source>
        <dbReference type="ARBA" id="ARBA00007316"/>
    </source>
</evidence>
<dbReference type="GO" id="GO:0005524">
    <property type="term" value="F:ATP binding"/>
    <property type="evidence" value="ECO:0007669"/>
    <property type="project" value="UniProtKB-KW"/>
</dbReference>
<dbReference type="InterPro" id="IPR032807">
    <property type="entry name" value="GNVR"/>
</dbReference>
<dbReference type="GO" id="GO:0005886">
    <property type="term" value="C:plasma membrane"/>
    <property type="evidence" value="ECO:0007669"/>
    <property type="project" value="UniProtKB-SubCell"/>
</dbReference>
<dbReference type="InterPro" id="IPR005702">
    <property type="entry name" value="Wzc-like_C"/>
</dbReference>
<gene>
    <name evidence="20" type="ORF">DB895_08925</name>
</gene>
<keyword evidence="7" id="KW-0808">Transferase</keyword>
<keyword evidence="10 20" id="KW-0418">Kinase</keyword>
<evidence type="ECO:0000256" key="4">
    <source>
        <dbReference type="ARBA" id="ARBA00011903"/>
    </source>
</evidence>
<evidence type="ECO:0000256" key="11">
    <source>
        <dbReference type="ARBA" id="ARBA00022840"/>
    </source>
</evidence>
<reference evidence="20 21" key="1">
    <citation type="submission" date="2018-04" db="EMBL/GenBank/DDBJ databases">
        <title>Flavobacterium sp. nov., isolated from glacier ice.</title>
        <authorList>
            <person name="Liu Q."/>
            <person name="Xin Y.-H."/>
        </authorList>
    </citation>
    <scope>NUCLEOTIDE SEQUENCE [LARGE SCALE GENOMIC DNA]</scope>
    <source>
        <strain evidence="20 21">RB1R5</strain>
    </source>
</reference>
<keyword evidence="13 16" id="KW-0472">Membrane</keyword>
<keyword evidence="21" id="KW-1185">Reference proteome</keyword>
<accession>A0A2U1JI74</accession>
<comment type="catalytic activity">
    <reaction evidence="15">
        <text>L-tyrosyl-[protein] + ATP = O-phospho-L-tyrosyl-[protein] + ADP + H(+)</text>
        <dbReference type="Rhea" id="RHEA:10596"/>
        <dbReference type="Rhea" id="RHEA-COMP:10136"/>
        <dbReference type="Rhea" id="RHEA-COMP:20101"/>
        <dbReference type="ChEBI" id="CHEBI:15378"/>
        <dbReference type="ChEBI" id="CHEBI:30616"/>
        <dbReference type="ChEBI" id="CHEBI:46858"/>
        <dbReference type="ChEBI" id="CHEBI:61978"/>
        <dbReference type="ChEBI" id="CHEBI:456216"/>
        <dbReference type="EC" id="2.7.10.2"/>
    </reaction>
</comment>
<dbReference type="InterPro" id="IPR050445">
    <property type="entry name" value="Bact_polysacc_biosynth/exp"/>
</dbReference>
<feature type="transmembrane region" description="Helical" evidence="16">
    <location>
        <begin position="29"/>
        <end position="47"/>
    </location>
</feature>
<dbReference type="SUPFAM" id="SSF52540">
    <property type="entry name" value="P-loop containing nucleoside triphosphate hydrolases"/>
    <property type="match status" value="1"/>
</dbReference>
<evidence type="ECO:0000256" key="10">
    <source>
        <dbReference type="ARBA" id="ARBA00022777"/>
    </source>
</evidence>
<keyword evidence="11" id="KW-0067">ATP-binding</keyword>
<keyword evidence="8 16" id="KW-0812">Transmembrane</keyword>
<dbReference type="CDD" id="cd05387">
    <property type="entry name" value="BY-kinase"/>
    <property type="match status" value="1"/>
</dbReference>
<dbReference type="AlphaFoldDB" id="A0A2U1JI74"/>
<dbReference type="NCBIfam" id="TIGR01007">
    <property type="entry name" value="eps_fam"/>
    <property type="match status" value="1"/>
</dbReference>
<evidence type="ECO:0000256" key="15">
    <source>
        <dbReference type="ARBA" id="ARBA00051245"/>
    </source>
</evidence>
<dbReference type="InterPro" id="IPR027417">
    <property type="entry name" value="P-loop_NTPase"/>
</dbReference>
<feature type="domain" description="AAA" evidence="18">
    <location>
        <begin position="605"/>
        <end position="724"/>
    </location>
</feature>
<evidence type="ECO:0000256" key="12">
    <source>
        <dbReference type="ARBA" id="ARBA00022989"/>
    </source>
</evidence>
<evidence type="ECO:0000256" key="5">
    <source>
        <dbReference type="ARBA" id="ARBA00022475"/>
    </source>
</evidence>
<sequence>MGRKNSDKNQEQDQEVHIGDVLAQYVTHWKWFVLGITIALIIAFLYLRYATPQYQATTTILVKDEKKGGMMSELSAFADLGLGGGMKNNVDNEVEILKSRTLVESTVKKLNLNINLFAKGNVNDIEVYEESPIEVNFINKFNRFYESKMVLEFLQITPETFELENAIFIGSSKTILNDKKEFRFGELIKTKYGDLIITKKNRLEEPVSNTYEKIAIKVSPLEQTVESFQSRLNVTSLSKTSSIVTLTITDPVVKKSEEFLDNLIQIYNQNAVTDKNIISEKTSEFIDNRLKLITQELGGVEQDVESFKRTNNLTDIESETKLFIEGANAYNNKVLETEIQLNMVSSMLGFMKNSTNSDLLPANLIAGQNDASSLINSYNQLVLDRNRILKTATLANPTVVKMDQQMASLKSNVLASLNRLQSNLIIQKRDLKGKEGNFNSKIGKIPVQERQFRIIARQQKVKEELYLYLLQKREETAISLSATEPNARVIDLAKALKIPVAPKKNVIYLVALLLGLLIPFGIIYAIGLLDTKVKSSMDLIGKTNIPFIGDVPTSASPFEIMNPGSRTSTAEALRIIRSNLEFMGNKDHDGKAKTFFVTSTVPSEGKTFISANLAATFALSGSSVLLIEMDVRNPKLSKYFKLPTRGVTNYLSSNELNLDNFRVKQEGYDNFYVIPAGIVPPNPAELLMSKKVDSLFKSIKSQYDYIIVDTAPVSLVADTTLIAKNADCFVYVFRANYLGKRMLDIANTFYKGKKLPNMCLLLNDTDSRKGYGYGYGYGVKHEITLPWYKKIMKI</sequence>
<comment type="similarity">
    <text evidence="3">Belongs to the etk/wzc family.</text>
</comment>
<evidence type="ECO:0000256" key="7">
    <source>
        <dbReference type="ARBA" id="ARBA00022679"/>
    </source>
</evidence>
<comment type="similarity">
    <text evidence="2">Belongs to the CpsD/CapB family.</text>
</comment>
<evidence type="ECO:0000313" key="21">
    <source>
        <dbReference type="Proteomes" id="UP000245449"/>
    </source>
</evidence>